<feature type="domain" description="Mechanosensitive ion channel MscS C-terminal" evidence="10">
    <location>
        <begin position="431"/>
        <end position="513"/>
    </location>
</feature>
<dbReference type="SUPFAM" id="SSF50182">
    <property type="entry name" value="Sm-like ribonucleoproteins"/>
    <property type="match status" value="1"/>
</dbReference>
<dbReference type="GO" id="GO:0005886">
    <property type="term" value="C:plasma membrane"/>
    <property type="evidence" value="ECO:0007669"/>
    <property type="project" value="UniProtKB-SubCell"/>
</dbReference>
<evidence type="ECO:0000256" key="2">
    <source>
        <dbReference type="ARBA" id="ARBA00008017"/>
    </source>
</evidence>
<evidence type="ECO:0000256" key="8">
    <source>
        <dbReference type="SAM" id="SignalP"/>
    </source>
</evidence>
<dbReference type="InterPro" id="IPR049278">
    <property type="entry name" value="MS_channel_C"/>
</dbReference>
<feature type="transmembrane region" description="Helical" evidence="7">
    <location>
        <begin position="267"/>
        <end position="291"/>
    </location>
</feature>
<feature type="transmembrane region" description="Helical" evidence="7">
    <location>
        <begin position="149"/>
        <end position="174"/>
    </location>
</feature>
<keyword evidence="3" id="KW-1003">Cell membrane</keyword>
<gene>
    <name evidence="11" type="ORF">A8950_2158</name>
</gene>
<dbReference type="InterPro" id="IPR006685">
    <property type="entry name" value="MscS_channel_2nd"/>
</dbReference>
<evidence type="ECO:0000259" key="10">
    <source>
        <dbReference type="Pfam" id="PF21082"/>
    </source>
</evidence>
<reference evidence="11 12" key="1">
    <citation type="submission" date="2019-03" db="EMBL/GenBank/DDBJ databases">
        <title>Genomic Encyclopedia of Type Strains, Phase III (KMG-III): the genomes of soil and plant-associated and newly described type strains.</title>
        <authorList>
            <person name="Whitman W."/>
        </authorList>
    </citation>
    <scope>NUCLEOTIDE SEQUENCE [LARGE SCALE GENOMIC DNA]</scope>
    <source>
        <strain evidence="11 12">CGMCC 1.7660</strain>
    </source>
</reference>
<keyword evidence="4 7" id="KW-0812">Transmembrane</keyword>
<name>A0A4R6WXK5_9PROT</name>
<keyword evidence="7" id="KW-0997">Cell inner membrane</keyword>
<sequence>MALWRHLAFAALCVVMLGQILVAAPAIAQEAPTEVAPPPPVTLTFLNREIITFRDSVGPLTPQQRAALSHRRLSEIDDALLENEIELEQITLGNRTGLVLTLDGRLLFGISPGDIDPELPTTVEELALDAREKLKEAFSARLEQRRPQVLARAIGFSIGAAILCVGLIWLVWLLRIHILEWVNGIIARSIERATHAGFDWRRYGYAFTARIVQLLTTFTILLLAYLWITFALSQFPVTQPLGSRMGGIVLQLIEDLGAGILDAIPGILTVAVIIVLAQAVNLTLGNVIQAAEERRLRVPLVDPETAGATRKILRILIWGIALAVAYPYIPGSSSLAFQGLSVLFGLMVSLGSTGVVSQMMSGTVLAYSRSLRPGDYVQIDTHEGTVSEVGAISTKLITPNNAEVTIPNSVLVENTVINYSQRLGNGASQISTKITIGYDTPWRQVHAMLLMAAERVPQIAVTPAPYVYQRALTDFYVEYELFAVISTPAERVPALSALHGAIQDVFNEYGVQIMSPQFYEQPPQPLVVPKERWFTAPAKE</sequence>
<dbReference type="InterPro" id="IPR045275">
    <property type="entry name" value="MscS_archaea/bacteria_type"/>
</dbReference>
<dbReference type="Gene3D" id="3.30.70.100">
    <property type="match status" value="1"/>
</dbReference>
<comment type="caution">
    <text evidence="11">The sequence shown here is derived from an EMBL/GenBank/DDBJ whole genome shotgun (WGS) entry which is preliminary data.</text>
</comment>
<feature type="transmembrane region" description="Helical" evidence="7">
    <location>
        <begin position="312"/>
        <end position="329"/>
    </location>
</feature>
<comment type="subcellular location">
    <subcellularLocation>
        <location evidence="7">Cell inner membrane</location>
        <topology evidence="7">Multi-pass membrane protein</topology>
    </subcellularLocation>
    <subcellularLocation>
        <location evidence="1">Cell membrane</location>
        <topology evidence="1">Multi-pass membrane protein</topology>
    </subcellularLocation>
</comment>
<keyword evidence="12" id="KW-1185">Reference proteome</keyword>
<keyword evidence="8" id="KW-0732">Signal</keyword>
<keyword evidence="7" id="KW-0813">Transport</keyword>
<feature type="signal peptide" evidence="8">
    <location>
        <begin position="1"/>
        <end position="28"/>
    </location>
</feature>
<organism evidence="11 12">
    <name type="scientific">Dongia mobilis</name>
    <dbReference type="NCBI Taxonomy" id="578943"/>
    <lineage>
        <taxon>Bacteria</taxon>
        <taxon>Pseudomonadati</taxon>
        <taxon>Pseudomonadota</taxon>
        <taxon>Alphaproteobacteria</taxon>
        <taxon>Rhodospirillales</taxon>
        <taxon>Dongiaceae</taxon>
        <taxon>Dongia</taxon>
    </lineage>
</organism>
<evidence type="ECO:0000256" key="7">
    <source>
        <dbReference type="RuleBase" id="RU369025"/>
    </source>
</evidence>
<protein>
    <recommendedName>
        <fullName evidence="7">Small-conductance mechanosensitive channel</fullName>
    </recommendedName>
</protein>
<comment type="subunit">
    <text evidence="7">Homoheptamer.</text>
</comment>
<evidence type="ECO:0000256" key="6">
    <source>
        <dbReference type="ARBA" id="ARBA00023136"/>
    </source>
</evidence>
<accession>A0A4R6WXK5</accession>
<dbReference type="AlphaFoldDB" id="A0A4R6WXK5"/>
<dbReference type="Pfam" id="PF00924">
    <property type="entry name" value="MS_channel_2nd"/>
    <property type="match status" value="1"/>
</dbReference>
<dbReference type="InterPro" id="IPR010920">
    <property type="entry name" value="LSM_dom_sf"/>
</dbReference>
<keyword evidence="6 7" id="KW-0472">Membrane</keyword>
<evidence type="ECO:0000313" key="11">
    <source>
        <dbReference type="EMBL" id="TDQ82335.1"/>
    </source>
</evidence>
<dbReference type="GO" id="GO:0008381">
    <property type="term" value="F:mechanosensitive monoatomic ion channel activity"/>
    <property type="evidence" value="ECO:0007669"/>
    <property type="project" value="InterPro"/>
</dbReference>
<feature type="transmembrane region" description="Helical" evidence="7">
    <location>
        <begin position="211"/>
        <end position="232"/>
    </location>
</feature>
<dbReference type="InterPro" id="IPR011066">
    <property type="entry name" value="MscS_channel_C_sf"/>
</dbReference>
<evidence type="ECO:0000256" key="3">
    <source>
        <dbReference type="ARBA" id="ARBA00022475"/>
    </source>
</evidence>
<comment type="similarity">
    <text evidence="2 7">Belongs to the MscS (TC 1.A.23) family.</text>
</comment>
<dbReference type="Gene3D" id="2.30.30.60">
    <property type="match status" value="1"/>
</dbReference>
<dbReference type="Proteomes" id="UP000295783">
    <property type="component" value="Unassembled WGS sequence"/>
</dbReference>
<feature type="chain" id="PRO_5021029840" description="Small-conductance mechanosensitive channel" evidence="8">
    <location>
        <begin position="29"/>
        <end position="540"/>
    </location>
</feature>
<evidence type="ECO:0000256" key="4">
    <source>
        <dbReference type="ARBA" id="ARBA00022692"/>
    </source>
</evidence>
<evidence type="ECO:0000259" key="9">
    <source>
        <dbReference type="Pfam" id="PF00924"/>
    </source>
</evidence>
<keyword evidence="7" id="KW-0406">Ion transport</keyword>
<evidence type="ECO:0000313" key="12">
    <source>
        <dbReference type="Proteomes" id="UP000295783"/>
    </source>
</evidence>
<dbReference type="SUPFAM" id="SSF82689">
    <property type="entry name" value="Mechanosensitive channel protein MscS (YggB), C-terminal domain"/>
    <property type="match status" value="1"/>
</dbReference>
<dbReference type="PANTHER" id="PTHR30221:SF18">
    <property type="entry name" value="SLL0590 PROTEIN"/>
    <property type="match status" value="1"/>
</dbReference>
<dbReference type="PANTHER" id="PTHR30221">
    <property type="entry name" value="SMALL-CONDUCTANCE MECHANOSENSITIVE CHANNEL"/>
    <property type="match status" value="1"/>
</dbReference>
<feature type="domain" description="Mechanosensitive ion channel MscS" evidence="9">
    <location>
        <begin position="355"/>
        <end position="420"/>
    </location>
</feature>
<evidence type="ECO:0000256" key="5">
    <source>
        <dbReference type="ARBA" id="ARBA00022989"/>
    </source>
</evidence>
<dbReference type="EMBL" id="SNYW01000008">
    <property type="protein sequence ID" value="TDQ82335.1"/>
    <property type="molecule type" value="Genomic_DNA"/>
</dbReference>
<keyword evidence="5 7" id="KW-1133">Transmembrane helix</keyword>
<dbReference type="RefSeq" id="WP_166645109.1">
    <property type="nucleotide sequence ID" value="NZ_SNYW01000008.1"/>
</dbReference>
<dbReference type="Pfam" id="PF21082">
    <property type="entry name" value="MS_channel_3rd"/>
    <property type="match status" value="1"/>
</dbReference>
<keyword evidence="7" id="KW-0407">Ion channel</keyword>
<dbReference type="InterPro" id="IPR023408">
    <property type="entry name" value="MscS_beta-dom_sf"/>
</dbReference>
<proteinExistence type="inferred from homology"/>
<evidence type="ECO:0000256" key="1">
    <source>
        <dbReference type="ARBA" id="ARBA00004651"/>
    </source>
</evidence>
<comment type="function">
    <text evidence="7">Mechanosensitive channel that participates in the regulation of osmotic pressure changes within the cell, opening in response to stretch forces in the membrane lipid bilayer, without the need for other proteins. Contributes to normal resistance to hypoosmotic shock. Forms an ion channel of 1.0 nanosiemens conductance with a slight preference for anions.</text>
</comment>